<dbReference type="CDD" id="cd00086">
    <property type="entry name" value="homeodomain"/>
    <property type="match status" value="1"/>
</dbReference>
<comment type="caution">
    <text evidence="8">The sequence shown here is derived from an EMBL/GenBank/DDBJ whole genome shotgun (WGS) entry which is preliminary data.</text>
</comment>
<keyword evidence="3 4" id="KW-0539">Nucleus</keyword>
<dbReference type="Proteomes" id="UP001431209">
    <property type="component" value="Unassembled WGS sequence"/>
</dbReference>
<dbReference type="SMART" id="SM00389">
    <property type="entry name" value="HOX"/>
    <property type="match status" value="1"/>
</dbReference>
<proteinExistence type="predicted"/>
<accession>A0AAW2ZJT9</accession>
<dbReference type="InterPro" id="IPR008422">
    <property type="entry name" value="KN_HD"/>
</dbReference>
<keyword evidence="5" id="KW-0175">Coiled coil</keyword>
<evidence type="ECO:0000313" key="9">
    <source>
        <dbReference type="Proteomes" id="UP001431209"/>
    </source>
</evidence>
<evidence type="ECO:0000256" key="4">
    <source>
        <dbReference type="PROSITE-ProRule" id="PRU00108"/>
    </source>
</evidence>
<evidence type="ECO:0000313" key="8">
    <source>
        <dbReference type="EMBL" id="KAL0489654.1"/>
    </source>
</evidence>
<dbReference type="Gene3D" id="1.10.10.60">
    <property type="entry name" value="Homeodomain-like"/>
    <property type="match status" value="1"/>
</dbReference>
<protein>
    <recommendedName>
        <fullName evidence="7">Homeobox domain-containing protein</fullName>
    </recommendedName>
</protein>
<organism evidence="8 9">
    <name type="scientific">Acrasis kona</name>
    <dbReference type="NCBI Taxonomy" id="1008807"/>
    <lineage>
        <taxon>Eukaryota</taxon>
        <taxon>Discoba</taxon>
        <taxon>Heterolobosea</taxon>
        <taxon>Tetramitia</taxon>
        <taxon>Eutetramitia</taxon>
        <taxon>Acrasidae</taxon>
        <taxon>Acrasis</taxon>
    </lineage>
</organism>
<feature type="coiled-coil region" evidence="5">
    <location>
        <begin position="256"/>
        <end position="283"/>
    </location>
</feature>
<name>A0AAW2ZJT9_9EUKA</name>
<feature type="region of interest" description="Disordered" evidence="6">
    <location>
        <begin position="127"/>
        <end position="193"/>
    </location>
</feature>
<feature type="DNA-binding region" description="Homeobox" evidence="4">
    <location>
        <begin position="3"/>
        <end position="61"/>
    </location>
</feature>
<evidence type="ECO:0000256" key="6">
    <source>
        <dbReference type="SAM" id="MobiDB-lite"/>
    </source>
</evidence>
<dbReference type="PROSITE" id="PS50071">
    <property type="entry name" value="HOMEOBOX_2"/>
    <property type="match status" value="1"/>
</dbReference>
<feature type="compositionally biased region" description="Polar residues" evidence="6">
    <location>
        <begin position="130"/>
        <end position="144"/>
    </location>
</feature>
<dbReference type="InterPro" id="IPR001356">
    <property type="entry name" value="HD"/>
</dbReference>
<dbReference type="Pfam" id="PF05920">
    <property type="entry name" value="Homeobox_KN"/>
    <property type="match status" value="1"/>
</dbReference>
<comment type="subcellular location">
    <subcellularLocation>
        <location evidence="4">Nucleus</location>
    </subcellularLocation>
</comment>
<evidence type="ECO:0000256" key="5">
    <source>
        <dbReference type="SAM" id="Coils"/>
    </source>
</evidence>
<feature type="domain" description="Homeobox" evidence="7">
    <location>
        <begin position="1"/>
        <end position="60"/>
    </location>
</feature>
<keyword evidence="2 4" id="KW-0371">Homeobox</keyword>
<feature type="compositionally biased region" description="Basic residues" evidence="6">
    <location>
        <begin position="177"/>
        <end position="187"/>
    </location>
</feature>
<dbReference type="PANTHER" id="PTHR11850">
    <property type="entry name" value="HOMEOBOX PROTEIN TRANSCRIPTION FACTORS"/>
    <property type="match status" value="1"/>
</dbReference>
<feature type="region of interest" description="Disordered" evidence="6">
    <location>
        <begin position="65"/>
        <end position="114"/>
    </location>
</feature>
<dbReference type="InterPro" id="IPR009057">
    <property type="entry name" value="Homeodomain-like_sf"/>
</dbReference>
<feature type="region of interest" description="Disordered" evidence="6">
    <location>
        <begin position="292"/>
        <end position="331"/>
    </location>
</feature>
<feature type="compositionally biased region" description="Acidic residues" evidence="6">
    <location>
        <begin position="314"/>
        <end position="331"/>
    </location>
</feature>
<dbReference type="GO" id="GO:0006355">
    <property type="term" value="P:regulation of DNA-templated transcription"/>
    <property type="evidence" value="ECO:0007669"/>
    <property type="project" value="InterPro"/>
</dbReference>
<gene>
    <name evidence="8" type="ORF">AKO1_010539</name>
</gene>
<dbReference type="GO" id="GO:0005634">
    <property type="term" value="C:nucleus"/>
    <property type="evidence" value="ECO:0007669"/>
    <property type="project" value="UniProtKB-SubCell"/>
</dbReference>
<evidence type="ECO:0000256" key="3">
    <source>
        <dbReference type="ARBA" id="ARBA00023242"/>
    </source>
</evidence>
<reference evidence="8 9" key="1">
    <citation type="submission" date="2024-03" db="EMBL/GenBank/DDBJ databases">
        <title>The Acrasis kona genome and developmental transcriptomes reveal deep origins of eukaryotic multicellular pathways.</title>
        <authorList>
            <person name="Sheikh S."/>
            <person name="Fu C.-J."/>
            <person name="Brown M.W."/>
            <person name="Baldauf S.L."/>
        </authorList>
    </citation>
    <scope>NUCLEOTIDE SEQUENCE [LARGE SCALE GENOMIC DNA]</scope>
    <source>
        <strain evidence="8 9">ATCC MYA-3509</strain>
    </source>
</reference>
<dbReference type="GO" id="GO:0003677">
    <property type="term" value="F:DNA binding"/>
    <property type="evidence" value="ECO:0007669"/>
    <property type="project" value="UniProtKB-UniRule"/>
</dbReference>
<keyword evidence="1 4" id="KW-0238">DNA-binding</keyword>
<evidence type="ECO:0000259" key="7">
    <source>
        <dbReference type="PROSITE" id="PS50071"/>
    </source>
</evidence>
<dbReference type="SUPFAM" id="SSF46689">
    <property type="entry name" value="Homeodomain-like"/>
    <property type="match status" value="1"/>
</dbReference>
<dbReference type="EMBL" id="JAOPGA020001582">
    <property type="protein sequence ID" value="KAL0489654.1"/>
    <property type="molecule type" value="Genomic_DNA"/>
</dbReference>
<dbReference type="InterPro" id="IPR050224">
    <property type="entry name" value="TALE_homeobox"/>
</dbReference>
<evidence type="ECO:0000256" key="1">
    <source>
        <dbReference type="ARBA" id="ARBA00023125"/>
    </source>
</evidence>
<sequence>MSRGNLPKHAVNKLKKWLFDHFGHPYPSDAEKEALALESNLSLTQVNNWFINARRRIWKPLVDEKTGGQENTSQNVNSNNTNNNNNNNNTNQTIEQQGSTSNNTTSQQGQTQQTVYRVGKRVKITDKTLEQVTQGPTFTNSEQTPSRKRKKADEDGDENAKKKKKEKSRTDDPDHVPKRRGRKRKKPLVSGEEALPALSPEYEKASLMTNKMNIIKLLAEECQLRLENNYLIEQVKMMQVKCQTDYLEMATKSELLLKKVSNLEKAKDRLNEFNLELKQRLIECGVIPDEDHVDNLEAQQEEPEDVTKPKDVIIESESESDYDDDRLEVDD</sequence>
<dbReference type="AlphaFoldDB" id="A0AAW2ZJT9"/>
<keyword evidence="9" id="KW-1185">Reference proteome</keyword>
<evidence type="ECO:0000256" key="2">
    <source>
        <dbReference type="ARBA" id="ARBA00023155"/>
    </source>
</evidence>
<feature type="compositionally biased region" description="Low complexity" evidence="6">
    <location>
        <begin position="71"/>
        <end position="114"/>
    </location>
</feature>